<comment type="similarity">
    <text evidence="5">Belongs to the archaeal Rpo10/eukaryotic RPB10 RNA polymerase subunit family.</text>
</comment>
<sequence>MIPMRCYSCGKPLSQYWEKYKAEIAEKSPKEVLDELGIKRYCCRAVFLGTVDEDNIINFSNME</sequence>
<dbReference type="AlphaFoldDB" id="D2EFA2"/>
<dbReference type="PIRSF" id="PIRSF005653">
    <property type="entry name" value="RNA_pol_N/8_sub"/>
    <property type="match status" value="1"/>
</dbReference>
<comment type="subcellular location">
    <subcellularLocation>
        <location evidence="5">Cytoplasm</location>
    </subcellularLocation>
</comment>
<dbReference type="GO" id="GO:0006351">
    <property type="term" value="P:DNA-templated transcription"/>
    <property type="evidence" value="ECO:0007669"/>
    <property type="project" value="UniProtKB-UniRule"/>
</dbReference>
<feature type="binding site" evidence="5">
    <location>
        <position position="9"/>
    </location>
    <ligand>
        <name>Zn(2+)</name>
        <dbReference type="ChEBI" id="CHEBI:29105"/>
    </ligand>
</feature>
<comment type="function">
    <text evidence="5">DNA-dependent RNA polymerase (RNAP) catalyzes the transcription of DNA into RNA using the four ribonucleoside triphosphates as substrates.</text>
</comment>
<keyword evidence="5" id="KW-0808">Transferase</keyword>
<dbReference type="PANTHER" id="PTHR23431:SF3">
    <property type="entry name" value="DNA-DIRECTED RNA POLYMERASES I, II, AND III SUBUNIT RPABC5"/>
    <property type="match status" value="1"/>
</dbReference>
<dbReference type="InterPro" id="IPR023580">
    <property type="entry name" value="RNA_pol_su_RPB10"/>
</dbReference>
<accession>D2EFA2</accession>
<dbReference type="Pfam" id="PF01194">
    <property type="entry name" value="RNA_pol_N"/>
    <property type="match status" value="1"/>
</dbReference>
<evidence type="ECO:0000256" key="2">
    <source>
        <dbReference type="ARBA" id="ARBA00022723"/>
    </source>
</evidence>
<comment type="catalytic activity">
    <reaction evidence="5">
        <text>RNA(n) + a ribonucleoside 5'-triphosphate = RNA(n+1) + diphosphate</text>
        <dbReference type="Rhea" id="RHEA:21248"/>
        <dbReference type="Rhea" id="RHEA-COMP:14527"/>
        <dbReference type="Rhea" id="RHEA-COMP:17342"/>
        <dbReference type="ChEBI" id="CHEBI:33019"/>
        <dbReference type="ChEBI" id="CHEBI:61557"/>
        <dbReference type="ChEBI" id="CHEBI:140395"/>
        <dbReference type="EC" id="2.7.7.6"/>
    </reaction>
</comment>
<dbReference type="InterPro" id="IPR000268">
    <property type="entry name" value="RPABC5/Rpb10"/>
</dbReference>
<dbReference type="GO" id="GO:0008270">
    <property type="term" value="F:zinc ion binding"/>
    <property type="evidence" value="ECO:0007669"/>
    <property type="project" value="UniProtKB-UniRule"/>
</dbReference>
<dbReference type="GO" id="GO:0005737">
    <property type="term" value="C:cytoplasm"/>
    <property type="evidence" value="ECO:0007669"/>
    <property type="project" value="UniProtKB-SubCell"/>
</dbReference>
<evidence type="ECO:0000256" key="1">
    <source>
        <dbReference type="ARBA" id="ARBA00022478"/>
    </source>
</evidence>
<evidence type="ECO:0000313" key="6">
    <source>
        <dbReference type="EMBL" id="EEZ93028.1"/>
    </source>
</evidence>
<comment type="cofactor">
    <cofactor evidence="5">
        <name>Zn(2+)</name>
        <dbReference type="ChEBI" id="CHEBI:29105"/>
    </cofactor>
    <text evidence="5">Binds 1 zinc ion.</text>
</comment>
<dbReference type="PANTHER" id="PTHR23431">
    <property type="entry name" value="DNA-DIRECTED RNA POLYMERASES I, II, AND III SUBUNIT RPABC5 FAMILY MEMBER"/>
    <property type="match status" value="1"/>
</dbReference>
<dbReference type="Proteomes" id="UP000009375">
    <property type="component" value="Unassembled WGS sequence"/>
</dbReference>
<keyword evidence="1 5" id="KW-0240">DNA-directed RNA polymerase</keyword>
<dbReference type="GO" id="GO:0000428">
    <property type="term" value="C:DNA-directed RNA polymerase complex"/>
    <property type="evidence" value="ECO:0007669"/>
    <property type="project" value="UniProtKB-KW"/>
</dbReference>
<dbReference type="Gene3D" id="1.10.10.60">
    <property type="entry name" value="Homeodomain-like"/>
    <property type="match status" value="1"/>
</dbReference>
<feature type="binding site" evidence="5">
    <location>
        <position position="6"/>
    </location>
    <ligand>
        <name>Zn(2+)</name>
        <dbReference type="ChEBI" id="CHEBI:29105"/>
    </ligand>
</feature>
<dbReference type="SUPFAM" id="SSF46924">
    <property type="entry name" value="RNA polymerase subunit RPB10"/>
    <property type="match status" value="1"/>
</dbReference>
<keyword evidence="5" id="KW-0548">Nucleotidyltransferase</keyword>
<evidence type="ECO:0000256" key="5">
    <source>
        <dbReference type="HAMAP-Rule" id="MF_00250"/>
    </source>
</evidence>
<keyword evidence="5" id="KW-0963">Cytoplasm</keyword>
<protein>
    <recommendedName>
        <fullName evidence="5">DNA-directed RNA polymerase subunit Rpo10</fullName>
        <ecNumber evidence="5">2.7.7.6</ecNumber>
    </recommendedName>
    <alternativeName>
        <fullName evidence="5">DNA-directed RNA polymerase subunit N</fullName>
    </alternativeName>
</protein>
<evidence type="ECO:0000256" key="4">
    <source>
        <dbReference type="ARBA" id="ARBA00023163"/>
    </source>
</evidence>
<dbReference type="HAMAP" id="MF_00250">
    <property type="entry name" value="RNApol_arch_Rpo10"/>
    <property type="match status" value="1"/>
</dbReference>
<keyword evidence="2 5" id="KW-0479">Metal-binding</keyword>
<gene>
    <name evidence="5" type="primary">rpo10</name>
    <name evidence="5" type="synonym">rpoN</name>
    <name evidence="6" type="ORF">BJBARM4_0419</name>
</gene>
<keyword evidence="3 5" id="KW-0862">Zinc</keyword>
<dbReference type="GO" id="GO:0003677">
    <property type="term" value="F:DNA binding"/>
    <property type="evidence" value="ECO:0007669"/>
    <property type="project" value="InterPro"/>
</dbReference>
<reference evidence="6 7" key="1">
    <citation type="journal article" date="2010" name="Proc. Natl. Acad. Sci. U.S.A.">
        <title>Enigmatic, ultrasmall, uncultivated Archaea.</title>
        <authorList>
            <person name="Baker B.J."/>
            <person name="Comolli L.R."/>
            <person name="Dick G.J."/>
            <person name="Hauser L.J."/>
            <person name="Hyatt D."/>
            <person name="Dill B.D."/>
            <person name="Land M.L."/>
            <person name="Verberkmoes N.C."/>
            <person name="Hettich R.L."/>
            <person name="Banfield J.F."/>
        </authorList>
    </citation>
    <scope>NUCLEOTIDE SEQUENCE [LARGE SCALE GENOMIC DNA]</scope>
</reference>
<keyword evidence="4 5" id="KW-0804">Transcription</keyword>
<proteinExistence type="inferred from homology"/>
<dbReference type="GO" id="GO:0003899">
    <property type="term" value="F:DNA-directed RNA polymerase activity"/>
    <property type="evidence" value="ECO:0007669"/>
    <property type="project" value="UniProtKB-UniRule"/>
</dbReference>
<feature type="binding site" evidence="5">
    <location>
        <position position="42"/>
    </location>
    <ligand>
        <name>Zn(2+)</name>
        <dbReference type="ChEBI" id="CHEBI:29105"/>
    </ligand>
</feature>
<dbReference type="EC" id="2.7.7.6" evidence="5"/>
<dbReference type="EMBL" id="GG730044">
    <property type="protein sequence ID" value="EEZ93028.1"/>
    <property type="molecule type" value="Genomic_DNA"/>
</dbReference>
<organism evidence="6 7">
    <name type="scientific">Candidatus Parvarchaeum acidiphilum ARMAN-4</name>
    <dbReference type="NCBI Taxonomy" id="662760"/>
    <lineage>
        <taxon>Archaea</taxon>
        <taxon>Candidatus Parvarchaeota</taxon>
        <taxon>Candidatus Parvarchaeum</taxon>
    </lineage>
</organism>
<name>D2EFA2_PARA4</name>
<comment type="subunit">
    <text evidence="5">Part of the RNA polymerase complex.</text>
</comment>
<feature type="binding site" evidence="5">
    <location>
        <position position="43"/>
    </location>
    <ligand>
        <name>Zn(2+)</name>
        <dbReference type="ChEBI" id="CHEBI:29105"/>
    </ligand>
</feature>
<evidence type="ECO:0000313" key="7">
    <source>
        <dbReference type="Proteomes" id="UP000009375"/>
    </source>
</evidence>
<evidence type="ECO:0000256" key="3">
    <source>
        <dbReference type="ARBA" id="ARBA00022833"/>
    </source>
</evidence>